<name>A0A1M6NDH3_9FIRM</name>
<dbReference type="InterPro" id="IPR005370">
    <property type="entry name" value="UPF0180"/>
</dbReference>
<evidence type="ECO:0000313" key="2">
    <source>
        <dbReference type="Proteomes" id="UP000184082"/>
    </source>
</evidence>
<protein>
    <submittedName>
        <fullName evidence="1">Uncharacterized protein family (UPF0180)</fullName>
    </submittedName>
</protein>
<accession>A0A1M6NDH3</accession>
<proteinExistence type="predicted"/>
<dbReference type="RefSeq" id="WP_242945034.1">
    <property type="nucleotide sequence ID" value="NZ_FRAJ01000006.1"/>
</dbReference>
<dbReference type="Pfam" id="PF03698">
    <property type="entry name" value="UPF0180"/>
    <property type="match status" value="1"/>
</dbReference>
<reference evidence="1 2" key="1">
    <citation type="submission" date="2016-11" db="EMBL/GenBank/DDBJ databases">
        <authorList>
            <person name="Jaros S."/>
            <person name="Januszkiewicz K."/>
            <person name="Wedrychowicz H."/>
        </authorList>
    </citation>
    <scope>NUCLEOTIDE SEQUENCE [LARGE SCALE GENOMIC DNA]</scope>
    <source>
        <strain evidence="1 2">DSM 14501</strain>
    </source>
</reference>
<keyword evidence="2" id="KW-1185">Reference proteome</keyword>
<organism evidence="1 2">
    <name type="scientific">Caminicella sporogenes DSM 14501</name>
    <dbReference type="NCBI Taxonomy" id="1121266"/>
    <lineage>
        <taxon>Bacteria</taxon>
        <taxon>Bacillati</taxon>
        <taxon>Bacillota</taxon>
        <taxon>Clostridia</taxon>
        <taxon>Peptostreptococcales</taxon>
        <taxon>Caminicellaceae</taxon>
        <taxon>Caminicella</taxon>
    </lineage>
</organism>
<sequence>MKKTIIANNIPSYIIENLEHRGYRIVDNSYEGYVDAILFDSNNSSLGYLNVFDNVIDMNYGVFLVDVNNKTIDEIESILLNRSYSSIF</sequence>
<dbReference type="Proteomes" id="UP000184082">
    <property type="component" value="Unassembled WGS sequence"/>
</dbReference>
<evidence type="ECO:0000313" key="1">
    <source>
        <dbReference type="EMBL" id="SHJ93656.1"/>
    </source>
</evidence>
<dbReference type="AlphaFoldDB" id="A0A1M6NDH3"/>
<dbReference type="STRING" id="1121266.SAMN02745883_00836"/>
<gene>
    <name evidence="1" type="ORF">SAMN02745883_00836</name>
</gene>
<dbReference type="EMBL" id="FRAJ01000006">
    <property type="protein sequence ID" value="SHJ93656.1"/>
    <property type="molecule type" value="Genomic_DNA"/>
</dbReference>